<evidence type="ECO:0000256" key="3">
    <source>
        <dbReference type="ARBA" id="ARBA00022694"/>
    </source>
</evidence>
<feature type="domain" description="HD" evidence="10">
    <location>
        <begin position="273"/>
        <end position="345"/>
    </location>
</feature>
<dbReference type="SUPFAM" id="SSF81891">
    <property type="entry name" value="Poly A polymerase C-terminal region-like"/>
    <property type="match status" value="1"/>
</dbReference>
<dbReference type="CDD" id="cd05398">
    <property type="entry name" value="NT_ClassII-CCAase"/>
    <property type="match status" value="1"/>
</dbReference>
<evidence type="ECO:0000313" key="12">
    <source>
        <dbReference type="EMBL" id="BBB90965.1"/>
    </source>
</evidence>
<dbReference type="RefSeq" id="WP_126308018.1">
    <property type="nucleotide sequence ID" value="NZ_AP018449.1"/>
</dbReference>
<evidence type="ECO:0000313" key="13">
    <source>
        <dbReference type="Proteomes" id="UP000276437"/>
    </source>
</evidence>
<dbReference type="OrthoDB" id="9805698at2"/>
<dbReference type="AlphaFoldDB" id="A0A348AIR7"/>
<evidence type="ECO:0000256" key="6">
    <source>
        <dbReference type="ARBA" id="ARBA00022741"/>
    </source>
</evidence>
<keyword evidence="2 8" id="KW-0808">Transferase</keyword>
<dbReference type="Pfam" id="PF01966">
    <property type="entry name" value="HD"/>
    <property type="match status" value="1"/>
</dbReference>
<feature type="domain" description="Poly A polymerase head" evidence="9">
    <location>
        <begin position="18"/>
        <end position="142"/>
    </location>
</feature>
<evidence type="ECO:0000259" key="10">
    <source>
        <dbReference type="Pfam" id="PF01966"/>
    </source>
</evidence>
<gene>
    <name evidence="12" type="primary">cca</name>
    <name evidence="12" type="ORF">MAMMFC1_01632</name>
</gene>
<sequence length="471" mass="51751">MEQARLIVKALADAGHQAYIVGGAVRDLLLGKSSQDIDIATSASADEIRQAAAAHGWGTVEVGAAFGVIIVVVGETTYDVATFRAETYGEDSHRPEQVQLGVSLTEDLQRRDFTMNAMALDIDGNIIDLFGGRDDIAAKLIRTVGNPYERFAEDALRMFRAARFAACFGFRLDPAAQAAFSPNLARVAGLSVERVRNELQATLIAPWASVGLKIMMVTGLLAAECRNTEQRVARSVPILPELGRLPGLPQNARYHKYDVWTHTLATVDNVPAAAALRWAALLHDVAKGWPGVRTVNKYGQPSDPGHERVGAEVAEQILLRLKVSSAVTGQVAWLIRRHLILPVPEEKKVLGWLRRLARDFRNIREFRQQVDQLLELHRADRLAGHTMPDIETLDRVKELVAAICRQVPFYPGQLSISGKEIAARLGTGPQVGKFQLNLLERIQTGELANTRDSLLAALTARLKRQPVSNQD</sequence>
<dbReference type="Pfam" id="PF12627">
    <property type="entry name" value="PolyA_pol_RNAbd"/>
    <property type="match status" value="1"/>
</dbReference>
<keyword evidence="8" id="KW-0694">RNA-binding</keyword>
<evidence type="ECO:0000259" key="9">
    <source>
        <dbReference type="Pfam" id="PF01743"/>
    </source>
</evidence>
<dbReference type="PANTHER" id="PTHR46173">
    <property type="entry name" value="CCA TRNA NUCLEOTIDYLTRANSFERASE 1, MITOCHONDRIAL"/>
    <property type="match status" value="1"/>
</dbReference>
<dbReference type="GO" id="GO:0046872">
    <property type="term" value="F:metal ion binding"/>
    <property type="evidence" value="ECO:0007669"/>
    <property type="project" value="UniProtKB-KW"/>
</dbReference>
<keyword evidence="7" id="KW-0460">Magnesium</keyword>
<keyword evidence="5" id="KW-0479">Metal-binding</keyword>
<dbReference type="InterPro" id="IPR032828">
    <property type="entry name" value="PolyA_RNA-bd"/>
</dbReference>
<evidence type="ECO:0000256" key="8">
    <source>
        <dbReference type="RuleBase" id="RU003953"/>
    </source>
</evidence>
<name>A0A348AIR7_9FIRM</name>
<dbReference type="InterPro" id="IPR006674">
    <property type="entry name" value="HD_domain"/>
</dbReference>
<protein>
    <submittedName>
        <fullName evidence="12">CCA-adding enzyme</fullName>
        <ecNumber evidence="12">2.7.7.72</ecNumber>
    </submittedName>
</protein>
<proteinExistence type="inferred from homology"/>
<comment type="cofactor">
    <cofactor evidence="1">
        <name>Mg(2+)</name>
        <dbReference type="ChEBI" id="CHEBI:18420"/>
    </cofactor>
</comment>
<keyword evidence="3" id="KW-0819">tRNA processing</keyword>
<dbReference type="EMBL" id="AP018449">
    <property type="protein sequence ID" value="BBB90965.1"/>
    <property type="molecule type" value="Genomic_DNA"/>
</dbReference>
<reference evidence="12 13" key="1">
    <citation type="journal article" date="2018" name="Int. J. Syst. Evol. Microbiol.">
        <title>Methylomusa anaerophila gen. nov., sp. nov., an anaerobic methanol-utilizing bacterium isolated from a microbial fuel cell.</title>
        <authorList>
            <person name="Amano N."/>
            <person name="Yamamuro A."/>
            <person name="Miyahara M."/>
            <person name="Kouzuma A."/>
            <person name="Abe T."/>
            <person name="Watanabe K."/>
        </authorList>
    </citation>
    <scope>NUCLEOTIDE SEQUENCE [LARGE SCALE GENOMIC DNA]</scope>
    <source>
        <strain evidence="12 13">MMFC1</strain>
    </source>
</reference>
<evidence type="ECO:0000256" key="7">
    <source>
        <dbReference type="ARBA" id="ARBA00022842"/>
    </source>
</evidence>
<keyword evidence="6" id="KW-0547">Nucleotide-binding</keyword>
<keyword evidence="4 12" id="KW-0548">Nucleotidyltransferase</keyword>
<keyword evidence="13" id="KW-1185">Reference proteome</keyword>
<dbReference type="EC" id="2.7.7.72" evidence="12"/>
<evidence type="ECO:0000256" key="4">
    <source>
        <dbReference type="ARBA" id="ARBA00022695"/>
    </source>
</evidence>
<dbReference type="InterPro" id="IPR002646">
    <property type="entry name" value="PolA_pol_head_dom"/>
</dbReference>
<dbReference type="GO" id="GO:0000166">
    <property type="term" value="F:nucleotide binding"/>
    <property type="evidence" value="ECO:0007669"/>
    <property type="project" value="UniProtKB-KW"/>
</dbReference>
<organism evidence="12 13">
    <name type="scientific">Methylomusa anaerophila</name>
    <dbReference type="NCBI Taxonomy" id="1930071"/>
    <lineage>
        <taxon>Bacteria</taxon>
        <taxon>Bacillati</taxon>
        <taxon>Bacillota</taxon>
        <taxon>Negativicutes</taxon>
        <taxon>Selenomonadales</taxon>
        <taxon>Sporomusaceae</taxon>
        <taxon>Methylomusa</taxon>
    </lineage>
</organism>
<feature type="domain" description="tRNA nucleotidyltransferase/poly(A) polymerase RNA and SrmB- binding" evidence="11">
    <location>
        <begin position="169"/>
        <end position="222"/>
    </location>
</feature>
<accession>A0A348AIR7</accession>
<dbReference type="GO" id="GO:0004810">
    <property type="term" value="F:CCA tRNA nucleotidyltransferase activity"/>
    <property type="evidence" value="ECO:0007669"/>
    <property type="project" value="UniProtKB-EC"/>
</dbReference>
<dbReference type="InterPro" id="IPR043519">
    <property type="entry name" value="NT_sf"/>
</dbReference>
<dbReference type="PANTHER" id="PTHR46173:SF1">
    <property type="entry name" value="CCA TRNA NUCLEOTIDYLTRANSFERASE 1, MITOCHONDRIAL"/>
    <property type="match status" value="1"/>
</dbReference>
<comment type="similarity">
    <text evidence="8">Belongs to the tRNA nucleotidyltransferase/poly(A) polymerase family.</text>
</comment>
<dbReference type="Gene3D" id="3.30.460.10">
    <property type="entry name" value="Beta Polymerase, domain 2"/>
    <property type="match status" value="1"/>
</dbReference>
<evidence type="ECO:0000256" key="2">
    <source>
        <dbReference type="ARBA" id="ARBA00022679"/>
    </source>
</evidence>
<dbReference type="Pfam" id="PF01743">
    <property type="entry name" value="PolyA_pol"/>
    <property type="match status" value="1"/>
</dbReference>
<dbReference type="Gene3D" id="1.10.3090.10">
    <property type="entry name" value="cca-adding enzyme, domain 2"/>
    <property type="match status" value="1"/>
</dbReference>
<dbReference type="KEGG" id="mana:MAMMFC1_01632"/>
<dbReference type="Proteomes" id="UP000276437">
    <property type="component" value="Chromosome"/>
</dbReference>
<evidence type="ECO:0000259" key="11">
    <source>
        <dbReference type="Pfam" id="PF12627"/>
    </source>
</evidence>
<dbReference type="GO" id="GO:0008033">
    <property type="term" value="P:tRNA processing"/>
    <property type="evidence" value="ECO:0007669"/>
    <property type="project" value="UniProtKB-KW"/>
</dbReference>
<dbReference type="InterPro" id="IPR050264">
    <property type="entry name" value="Bact_CCA-adding_enz_type3_sf"/>
</dbReference>
<dbReference type="GO" id="GO:0000049">
    <property type="term" value="F:tRNA binding"/>
    <property type="evidence" value="ECO:0007669"/>
    <property type="project" value="TreeGrafter"/>
</dbReference>
<evidence type="ECO:0000256" key="5">
    <source>
        <dbReference type="ARBA" id="ARBA00022723"/>
    </source>
</evidence>
<dbReference type="SUPFAM" id="SSF81301">
    <property type="entry name" value="Nucleotidyltransferase"/>
    <property type="match status" value="1"/>
</dbReference>
<evidence type="ECO:0000256" key="1">
    <source>
        <dbReference type="ARBA" id="ARBA00001946"/>
    </source>
</evidence>